<name>A0ABN8ZQ83_RANTA</name>
<feature type="compositionally biased region" description="Polar residues" evidence="1">
    <location>
        <begin position="1"/>
        <end position="10"/>
    </location>
</feature>
<evidence type="ECO:0000313" key="3">
    <source>
        <dbReference type="Proteomes" id="UP001176941"/>
    </source>
</evidence>
<organism evidence="2 3">
    <name type="scientific">Rangifer tarandus platyrhynchus</name>
    <name type="common">Svalbard reindeer</name>
    <dbReference type="NCBI Taxonomy" id="3082113"/>
    <lineage>
        <taxon>Eukaryota</taxon>
        <taxon>Metazoa</taxon>
        <taxon>Chordata</taxon>
        <taxon>Craniata</taxon>
        <taxon>Vertebrata</taxon>
        <taxon>Euteleostomi</taxon>
        <taxon>Mammalia</taxon>
        <taxon>Eutheria</taxon>
        <taxon>Laurasiatheria</taxon>
        <taxon>Artiodactyla</taxon>
        <taxon>Ruminantia</taxon>
        <taxon>Pecora</taxon>
        <taxon>Cervidae</taxon>
        <taxon>Odocoileinae</taxon>
        <taxon>Rangifer</taxon>
    </lineage>
</organism>
<evidence type="ECO:0000256" key="1">
    <source>
        <dbReference type="SAM" id="MobiDB-lite"/>
    </source>
</evidence>
<protein>
    <submittedName>
        <fullName evidence="2">Uncharacterized protein</fullName>
    </submittedName>
</protein>
<gene>
    <name evidence="2" type="ORF">MRATA1EN1_LOCUS24655</name>
</gene>
<feature type="region of interest" description="Disordered" evidence="1">
    <location>
        <begin position="1"/>
        <end position="43"/>
    </location>
</feature>
<accession>A0ABN8ZQ83</accession>
<reference evidence="2" key="1">
    <citation type="submission" date="2023-04" db="EMBL/GenBank/DDBJ databases">
        <authorList>
            <consortium name="ELIXIR-Norway"/>
        </authorList>
    </citation>
    <scope>NUCLEOTIDE SEQUENCE [LARGE SCALE GENOMIC DNA]</scope>
</reference>
<proteinExistence type="predicted"/>
<dbReference type="EMBL" id="OX459941">
    <property type="protein sequence ID" value="CAI9175693.1"/>
    <property type="molecule type" value="Genomic_DNA"/>
</dbReference>
<feature type="compositionally biased region" description="Polar residues" evidence="1">
    <location>
        <begin position="21"/>
        <end position="32"/>
    </location>
</feature>
<keyword evidence="3" id="KW-1185">Reference proteome</keyword>
<sequence>MGRQSKSGQRTCRGAGGGNRLLTSPSFTLQDGGNTGRGSPPSGTTLTEALVGRVKVPIPLQESDRNLDIRFLSCLQYPFAFHALCPSHYFSNHFLDAEKSWVVQVALDPSKGHEVQVDIDPSKGHQQALLHSDFSICLHPLSHTPGSKPESSSNKNHYLKA</sequence>
<evidence type="ECO:0000313" key="2">
    <source>
        <dbReference type="EMBL" id="CAI9175693.1"/>
    </source>
</evidence>
<dbReference type="Proteomes" id="UP001176941">
    <property type="component" value="Chromosome 5"/>
</dbReference>